<gene>
    <name evidence="1" type="ORF">MAR_018844</name>
</gene>
<accession>A0ABY7EJA6</accession>
<dbReference type="Proteomes" id="UP001164746">
    <property type="component" value="Chromosome 6"/>
</dbReference>
<dbReference type="PANTHER" id="PTHR10773">
    <property type="entry name" value="DNA-DIRECTED RNA POLYMERASES I, II, AND III SUBUNIT RPABC2"/>
    <property type="match status" value="1"/>
</dbReference>
<name>A0ABY7EJA6_MYAAR</name>
<reference evidence="1" key="1">
    <citation type="submission" date="2022-11" db="EMBL/GenBank/DDBJ databases">
        <title>Centuries of genome instability and evolution in soft-shell clam transmissible cancer (bioRxiv).</title>
        <authorList>
            <person name="Hart S.F.M."/>
            <person name="Yonemitsu M.A."/>
            <person name="Giersch R.M."/>
            <person name="Beal B.F."/>
            <person name="Arriagada G."/>
            <person name="Davis B.W."/>
            <person name="Ostrander E.A."/>
            <person name="Goff S.P."/>
            <person name="Metzger M.J."/>
        </authorList>
    </citation>
    <scope>NUCLEOTIDE SEQUENCE</scope>
    <source>
        <strain evidence="1">MELC-2E11</strain>
        <tissue evidence="1">Siphon/mantle</tissue>
    </source>
</reference>
<keyword evidence="2" id="KW-1185">Reference proteome</keyword>
<protein>
    <submittedName>
        <fullName evidence="1">Uncharacterized protein</fullName>
    </submittedName>
</protein>
<organism evidence="1 2">
    <name type="scientific">Mya arenaria</name>
    <name type="common">Soft-shell clam</name>
    <dbReference type="NCBI Taxonomy" id="6604"/>
    <lineage>
        <taxon>Eukaryota</taxon>
        <taxon>Metazoa</taxon>
        <taxon>Spiralia</taxon>
        <taxon>Lophotrochozoa</taxon>
        <taxon>Mollusca</taxon>
        <taxon>Bivalvia</taxon>
        <taxon>Autobranchia</taxon>
        <taxon>Heteroconchia</taxon>
        <taxon>Euheterodonta</taxon>
        <taxon>Imparidentia</taxon>
        <taxon>Neoheterodontei</taxon>
        <taxon>Myida</taxon>
        <taxon>Myoidea</taxon>
        <taxon>Myidae</taxon>
        <taxon>Mya</taxon>
    </lineage>
</organism>
<evidence type="ECO:0000313" key="2">
    <source>
        <dbReference type="Proteomes" id="UP001164746"/>
    </source>
</evidence>
<proteinExistence type="predicted"/>
<sequence>MKGEKYLGVQKNTDGVKSYCVERKERLISPSNCTNRCEKSRQCSLLQEEDRQAIFETFWHQMTRQEKRLYVTGLIERREVAQRTTEGNSRRNFSYKYYLRNGHLRVQVCKNLFTATLVKKLFLTGLMKQRLLCPNQKGNDEKVSTRNLLQGGTQHENICHRYQRCLRTIVDLPQPNQPLFQSLNQLYNEYQKDCKEKGTTPYHKTGFIEMFKDMNLSLWQPKKDQCDKCCEYKANNLDEDIYQAHILKKNEAREAKQADKEKAKHDSTTKLFTIDLQSLLVCPKLNASSLYYKMKLSCHNFTIYDMTTASCGATVTDIRVLKYNTDGSIAYKLNHSDEFSDITKPRSSRVASPSISDMVENLYSHRLSIRKQKYEHLQQLKSVIPRDYHSFYDTLLHT</sequence>
<dbReference type="EMBL" id="CP111017">
    <property type="protein sequence ID" value="WAR08886.1"/>
    <property type="molecule type" value="Genomic_DNA"/>
</dbReference>
<dbReference type="PANTHER" id="PTHR10773:SF19">
    <property type="match status" value="1"/>
</dbReference>
<evidence type="ECO:0000313" key="1">
    <source>
        <dbReference type="EMBL" id="WAR08886.1"/>
    </source>
</evidence>